<evidence type="ECO:0000313" key="1">
    <source>
        <dbReference type="EMBL" id="PDW05055.1"/>
    </source>
</evidence>
<dbReference type="RefSeq" id="WP_097642075.1">
    <property type="nucleotide sequence ID" value="NZ_NQWI01000001.1"/>
</dbReference>
<name>A0A2A6RQ33_9CHLR</name>
<sequence>MASQPVVSNTSPLITLAGVGMLALLPAVYGEIRIAKAVCDEYEAKRGALEPALDTLAWLVVEAIGPDRELVAIQGLGRGEAATIALSTALQARAVVLDDRLGRRIAIARGLPVIGTMTVLLRAKQQRLIPAVEPVIAAMLAQGRRISPRLRAHVLRIAGEDQA</sequence>
<organism evidence="1 2">
    <name type="scientific">Candidatus Viridilinea mediisalina</name>
    <dbReference type="NCBI Taxonomy" id="2024553"/>
    <lineage>
        <taxon>Bacteria</taxon>
        <taxon>Bacillati</taxon>
        <taxon>Chloroflexota</taxon>
        <taxon>Chloroflexia</taxon>
        <taxon>Chloroflexales</taxon>
        <taxon>Chloroflexineae</taxon>
        <taxon>Oscillochloridaceae</taxon>
        <taxon>Candidatus Viridilinea</taxon>
    </lineage>
</organism>
<dbReference type="PANTHER" id="PTHR39550:SF1">
    <property type="entry name" value="SLL0658 PROTEIN"/>
    <property type="match status" value="1"/>
</dbReference>
<dbReference type="AlphaFoldDB" id="A0A2A6RQ33"/>
<evidence type="ECO:0008006" key="3">
    <source>
        <dbReference type="Google" id="ProtNLM"/>
    </source>
</evidence>
<dbReference type="PANTHER" id="PTHR39550">
    <property type="entry name" value="SLL0658 PROTEIN"/>
    <property type="match status" value="1"/>
</dbReference>
<dbReference type="Pfam" id="PF11848">
    <property type="entry name" value="DUF3368"/>
    <property type="match status" value="1"/>
</dbReference>
<comment type="caution">
    <text evidence="1">The sequence shown here is derived from an EMBL/GenBank/DDBJ whole genome shotgun (WGS) entry which is preliminary data.</text>
</comment>
<dbReference type="InterPro" id="IPR021799">
    <property type="entry name" value="PIN-like_prokaryotic"/>
</dbReference>
<dbReference type="Proteomes" id="UP000220527">
    <property type="component" value="Unassembled WGS sequence"/>
</dbReference>
<gene>
    <name evidence="1" type="ORF">CJ255_00240</name>
</gene>
<dbReference type="EMBL" id="NQWI01000001">
    <property type="protein sequence ID" value="PDW05055.1"/>
    <property type="molecule type" value="Genomic_DNA"/>
</dbReference>
<accession>A0A2A6RQ33</accession>
<reference evidence="2" key="1">
    <citation type="submission" date="2017-08" db="EMBL/GenBank/DDBJ databases">
        <authorList>
            <person name="Grouzdev D.S."/>
            <person name="Gaisin V.A."/>
            <person name="Rysina M.S."/>
            <person name="Gorlenko V.M."/>
        </authorList>
    </citation>
    <scope>NUCLEOTIDE SEQUENCE [LARGE SCALE GENOMIC DNA]</scope>
    <source>
        <strain evidence="2">Kir15-3F</strain>
    </source>
</reference>
<evidence type="ECO:0000313" key="2">
    <source>
        <dbReference type="Proteomes" id="UP000220527"/>
    </source>
</evidence>
<protein>
    <recommendedName>
        <fullName evidence="3">DUF3368 domain-containing protein</fullName>
    </recommendedName>
</protein>
<keyword evidence="2" id="KW-1185">Reference proteome</keyword>
<proteinExistence type="predicted"/>
<dbReference type="OrthoDB" id="164742at2"/>